<dbReference type="Pfam" id="PF00535">
    <property type="entry name" value="Glycos_transf_2"/>
    <property type="match status" value="1"/>
</dbReference>
<keyword evidence="3 6" id="KW-0808">Transferase</keyword>
<dbReference type="Proteomes" id="UP000505306">
    <property type="component" value="Chromosome"/>
</dbReference>
<keyword evidence="4" id="KW-0812">Transmembrane</keyword>
<dbReference type="PANTHER" id="PTHR43630:SF1">
    <property type="entry name" value="POLY-BETA-1,6-N-ACETYL-D-GLUCOSAMINE SYNTHASE"/>
    <property type="match status" value="1"/>
</dbReference>
<keyword evidence="4" id="KW-1133">Transmembrane helix</keyword>
<evidence type="ECO:0000313" key="6">
    <source>
        <dbReference type="EMBL" id="QIE59463.1"/>
    </source>
</evidence>
<name>A0A6G6GM28_9FLAO</name>
<evidence type="ECO:0000256" key="2">
    <source>
        <dbReference type="ARBA" id="ARBA00022676"/>
    </source>
</evidence>
<evidence type="ECO:0000256" key="4">
    <source>
        <dbReference type="SAM" id="Phobius"/>
    </source>
</evidence>
<feature type="domain" description="Glycosyltransferase 2-like" evidence="5">
    <location>
        <begin position="41"/>
        <end position="187"/>
    </location>
</feature>
<organism evidence="6 7">
    <name type="scientific">Rasiella rasia</name>
    <dbReference type="NCBI Taxonomy" id="2744027"/>
    <lineage>
        <taxon>Bacteria</taxon>
        <taxon>Pseudomonadati</taxon>
        <taxon>Bacteroidota</taxon>
        <taxon>Flavobacteriia</taxon>
        <taxon>Flavobacteriales</taxon>
        <taxon>Flavobacteriaceae</taxon>
        <taxon>Rasiella</taxon>
    </lineage>
</organism>
<feature type="transmembrane region" description="Helical" evidence="4">
    <location>
        <begin position="6"/>
        <end position="22"/>
    </location>
</feature>
<accession>A0A6G6GM28</accession>
<feature type="transmembrane region" description="Helical" evidence="4">
    <location>
        <begin position="282"/>
        <end position="300"/>
    </location>
</feature>
<evidence type="ECO:0000256" key="1">
    <source>
        <dbReference type="ARBA" id="ARBA00006739"/>
    </source>
</evidence>
<sequence>MIWLIIVIPVCYAVALGLLYYGHQRVSLFSSESLLEKHYFSVVVPFRNEAKNLPELLKSLQQLNYPTTHFELLLINDASSDNSEAIVHNILKGSAINYKILQNTPNQSSPKKTAITLAIHAAQFSWIVTTDADCTVPKNWLHTLNIFIQKTEAICVAMPVDYHTQPSFLHTYQQLDNWSLQAVTIGSFGLENPLLSNGANFAYTKDAFHEVNGFKDNLHIASGDDMFLLEKFKLKFPKKIAYLKSEGAIVSTLPVNSWRQLSSQRVRWASKTSQQKSIATKALGLLVFLNCIFILISPIVMIYSTAAFVACLTGLLIKLLADFLFMRCSSTFFGKKINYYIFFISTFIYAVLTIYVVFSSLFSSYTWKQRSYRM</sequence>
<dbReference type="InterPro" id="IPR029044">
    <property type="entry name" value="Nucleotide-diphossugar_trans"/>
</dbReference>
<keyword evidence="2" id="KW-0328">Glycosyltransferase</keyword>
<protein>
    <submittedName>
        <fullName evidence="6">Glycosyltransferase</fullName>
    </submittedName>
</protein>
<dbReference type="InterPro" id="IPR001173">
    <property type="entry name" value="Glyco_trans_2-like"/>
</dbReference>
<evidence type="ECO:0000313" key="7">
    <source>
        <dbReference type="Proteomes" id="UP000505306"/>
    </source>
</evidence>
<keyword evidence="7" id="KW-1185">Reference proteome</keyword>
<keyword evidence="4" id="KW-0472">Membrane</keyword>
<reference evidence="6 7" key="1">
    <citation type="submission" date="2020-02" db="EMBL/GenBank/DDBJ databases">
        <title>Complete genome sequence of Flavobacteriaceae bacterium.</title>
        <authorList>
            <person name="Kim S.-J."/>
            <person name="Kim Y.-S."/>
            <person name="Kim K.-H."/>
        </authorList>
    </citation>
    <scope>NUCLEOTIDE SEQUENCE [LARGE SCALE GENOMIC DNA]</scope>
    <source>
        <strain evidence="6 7">RR4-40</strain>
    </source>
</reference>
<feature type="transmembrane region" description="Helical" evidence="4">
    <location>
        <begin position="306"/>
        <end position="325"/>
    </location>
</feature>
<evidence type="ECO:0000256" key="3">
    <source>
        <dbReference type="ARBA" id="ARBA00022679"/>
    </source>
</evidence>
<dbReference type="AlphaFoldDB" id="A0A6G6GM28"/>
<evidence type="ECO:0000259" key="5">
    <source>
        <dbReference type="Pfam" id="PF00535"/>
    </source>
</evidence>
<proteinExistence type="inferred from homology"/>
<dbReference type="PANTHER" id="PTHR43630">
    <property type="entry name" value="POLY-BETA-1,6-N-ACETYL-D-GLUCOSAMINE SYNTHASE"/>
    <property type="match status" value="1"/>
</dbReference>
<dbReference type="RefSeq" id="WP_164679478.1">
    <property type="nucleotide sequence ID" value="NZ_CP049057.1"/>
</dbReference>
<dbReference type="KEGG" id="mgel:G5B37_07765"/>
<gene>
    <name evidence="6" type="ORF">G5B37_07765</name>
</gene>
<dbReference type="SUPFAM" id="SSF53448">
    <property type="entry name" value="Nucleotide-diphospho-sugar transferases"/>
    <property type="match status" value="1"/>
</dbReference>
<dbReference type="EMBL" id="CP049057">
    <property type="protein sequence ID" value="QIE59463.1"/>
    <property type="molecule type" value="Genomic_DNA"/>
</dbReference>
<feature type="transmembrane region" description="Helical" evidence="4">
    <location>
        <begin position="337"/>
        <end position="358"/>
    </location>
</feature>
<dbReference type="Gene3D" id="3.90.550.10">
    <property type="entry name" value="Spore Coat Polysaccharide Biosynthesis Protein SpsA, Chain A"/>
    <property type="match status" value="1"/>
</dbReference>
<dbReference type="GO" id="GO:0016757">
    <property type="term" value="F:glycosyltransferase activity"/>
    <property type="evidence" value="ECO:0007669"/>
    <property type="project" value="UniProtKB-KW"/>
</dbReference>
<comment type="similarity">
    <text evidence="1">Belongs to the glycosyltransferase 2 family.</text>
</comment>